<dbReference type="InterPro" id="IPR050377">
    <property type="entry name" value="Radical_SAM_PqqE_MftC-like"/>
</dbReference>
<evidence type="ECO:0000256" key="3">
    <source>
        <dbReference type="ARBA" id="ARBA00023004"/>
    </source>
</evidence>
<name>A0A0F9R0W1_9ZZZZ</name>
<dbReference type="EMBL" id="LAZR01001557">
    <property type="protein sequence ID" value="KKN42767.1"/>
    <property type="molecule type" value="Genomic_DNA"/>
</dbReference>
<dbReference type="PANTHER" id="PTHR11228">
    <property type="entry name" value="RADICAL SAM DOMAIN PROTEIN"/>
    <property type="match status" value="1"/>
</dbReference>
<dbReference type="SFLD" id="SFLDG01067">
    <property type="entry name" value="SPASM/twitch_domain_containing"/>
    <property type="match status" value="1"/>
</dbReference>
<dbReference type="CDD" id="cd01335">
    <property type="entry name" value="Radical_SAM"/>
    <property type="match status" value="1"/>
</dbReference>
<dbReference type="InterPro" id="IPR058240">
    <property type="entry name" value="rSAM_sf"/>
</dbReference>
<keyword evidence="1" id="KW-0949">S-adenosyl-L-methionine</keyword>
<dbReference type="GO" id="GO:0051536">
    <property type="term" value="F:iron-sulfur cluster binding"/>
    <property type="evidence" value="ECO:0007669"/>
    <property type="project" value="UniProtKB-KW"/>
</dbReference>
<dbReference type="GO" id="GO:0003824">
    <property type="term" value="F:catalytic activity"/>
    <property type="evidence" value="ECO:0007669"/>
    <property type="project" value="InterPro"/>
</dbReference>
<dbReference type="Pfam" id="PF04055">
    <property type="entry name" value="Radical_SAM"/>
    <property type="match status" value="1"/>
</dbReference>
<dbReference type="InterPro" id="IPR013785">
    <property type="entry name" value="Aldolase_TIM"/>
</dbReference>
<evidence type="ECO:0000313" key="6">
    <source>
        <dbReference type="EMBL" id="KKN42767.1"/>
    </source>
</evidence>
<evidence type="ECO:0000256" key="1">
    <source>
        <dbReference type="ARBA" id="ARBA00022691"/>
    </source>
</evidence>
<evidence type="ECO:0000256" key="2">
    <source>
        <dbReference type="ARBA" id="ARBA00022723"/>
    </source>
</evidence>
<evidence type="ECO:0000256" key="4">
    <source>
        <dbReference type="ARBA" id="ARBA00023014"/>
    </source>
</evidence>
<dbReference type="PANTHER" id="PTHR11228:SF7">
    <property type="entry name" value="PQQA PEPTIDE CYCLASE"/>
    <property type="match status" value="1"/>
</dbReference>
<comment type="caution">
    <text evidence="6">The sequence shown here is derived from an EMBL/GenBank/DDBJ whole genome shotgun (WGS) entry which is preliminary data.</text>
</comment>
<keyword evidence="2" id="KW-0479">Metal-binding</keyword>
<protein>
    <recommendedName>
        <fullName evidence="5">Radical SAM core domain-containing protein</fullName>
    </recommendedName>
</protein>
<proteinExistence type="predicted"/>
<feature type="domain" description="Radical SAM core" evidence="5">
    <location>
        <begin position="21"/>
        <end position="253"/>
    </location>
</feature>
<dbReference type="Gene3D" id="3.20.20.70">
    <property type="entry name" value="Aldolase class I"/>
    <property type="match status" value="1"/>
</dbReference>
<organism evidence="6">
    <name type="scientific">marine sediment metagenome</name>
    <dbReference type="NCBI Taxonomy" id="412755"/>
    <lineage>
        <taxon>unclassified sequences</taxon>
        <taxon>metagenomes</taxon>
        <taxon>ecological metagenomes</taxon>
    </lineage>
</organism>
<dbReference type="SUPFAM" id="SSF102114">
    <property type="entry name" value="Radical SAM enzymes"/>
    <property type="match status" value="1"/>
</dbReference>
<dbReference type="PROSITE" id="PS51918">
    <property type="entry name" value="RADICAL_SAM"/>
    <property type="match status" value="1"/>
</dbReference>
<dbReference type="InterPro" id="IPR007197">
    <property type="entry name" value="rSAM"/>
</dbReference>
<sequence length="358" mass="39990">MGQYYSELKAAWHIDRIAQLRAGEQIAPVELQFILSDLCNQACHFCAYRAEAGLSSEGFVEWEDGKRNHNPNRMIGRDKALEILDDAARMGVRSIIFTGGGEPTVHPNHLEIFQHALDLGLECSLNTNGILLRKGWEEVLSRFTYVRFSIDAGTADEYAAIRRVPSEQYQCALTNLAQVVEVCALRSCVVGAGYVVTPENYKNLVEGVRAIRATQAQYVRLASMQSTAQGAPFAHVLSEVHHYLHLAKGEATSDFEVIDLFDLVLGRTPAESLCGMQHFVLYIGGNLRVYRCCYTAYTQLGEIGDLREQSFGDWFKSTAKKEAIATFDARACAVCPLEHKNETIRYMVNQNPSHVNFV</sequence>
<keyword evidence="4" id="KW-0411">Iron-sulfur</keyword>
<reference evidence="6" key="1">
    <citation type="journal article" date="2015" name="Nature">
        <title>Complex archaea that bridge the gap between prokaryotes and eukaryotes.</title>
        <authorList>
            <person name="Spang A."/>
            <person name="Saw J.H."/>
            <person name="Jorgensen S.L."/>
            <person name="Zaremba-Niedzwiedzka K."/>
            <person name="Martijn J."/>
            <person name="Lind A.E."/>
            <person name="van Eijk R."/>
            <person name="Schleper C."/>
            <person name="Guy L."/>
            <person name="Ettema T.J."/>
        </authorList>
    </citation>
    <scope>NUCLEOTIDE SEQUENCE</scope>
</reference>
<accession>A0A0F9R0W1</accession>
<gene>
    <name evidence="6" type="ORF">LCGC14_0709770</name>
</gene>
<dbReference type="AlphaFoldDB" id="A0A0F9R0W1"/>
<dbReference type="SFLD" id="SFLDS00029">
    <property type="entry name" value="Radical_SAM"/>
    <property type="match status" value="1"/>
</dbReference>
<keyword evidence="3" id="KW-0408">Iron</keyword>
<evidence type="ECO:0000259" key="5">
    <source>
        <dbReference type="PROSITE" id="PS51918"/>
    </source>
</evidence>
<dbReference type="GO" id="GO:0046872">
    <property type="term" value="F:metal ion binding"/>
    <property type="evidence" value="ECO:0007669"/>
    <property type="project" value="UniProtKB-KW"/>
</dbReference>